<dbReference type="Gene3D" id="3.40.980.20">
    <property type="entry name" value="Four-carbon acid sugar kinase, nucleotide binding domain"/>
    <property type="match status" value="1"/>
</dbReference>
<dbReference type="AlphaFoldDB" id="A0A6J6F771"/>
<reference evidence="1" key="1">
    <citation type="submission" date="2020-05" db="EMBL/GenBank/DDBJ databases">
        <authorList>
            <person name="Chiriac C."/>
            <person name="Salcher M."/>
            <person name="Ghai R."/>
            <person name="Kavagutti S V."/>
        </authorList>
    </citation>
    <scope>NUCLEOTIDE SEQUENCE</scope>
</reference>
<proteinExistence type="predicted"/>
<dbReference type="EMBL" id="CAEZSR010000169">
    <property type="protein sequence ID" value="CAB4583415.1"/>
    <property type="molecule type" value="Genomic_DNA"/>
</dbReference>
<dbReference type="InterPro" id="IPR042213">
    <property type="entry name" value="NBD_C_sf"/>
</dbReference>
<name>A0A6J6F771_9ZZZZ</name>
<gene>
    <name evidence="1" type="ORF">UFOPK1493_03241</name>
</gene>
<evidence type="ECO:0000313" key="1">
    <source>
        <dbReference type="EMBL" id="CAB4583415.1"/>
    </source>
</evidence>
<organism evidence="1">
    <name type="scientific">freshwater metagenome</name>
    <dbReference type="NCBI Taxonomy" id="449393"/>
    <lineage>
        <taxon>unclassified sequences</taxon>
        <taxon>metagenomes</taxon>
        <taxon>ecological metagenomes</taxon>
    </lineage>
</organism>
<dbReference type="SUPFAM" id="SSF142764">
    <property type="entry name" value="YgbK-like"/>
    <property type="match status" value="1"/>
</dbReference>
<protein>
    <submittedName>
        <fullName evidence="1">Unannotated protein</fullName>
    </submittedName>
</protein>
<accession>A0A6J6F771</accession>
<sequence>MLVVSASQHPAAVAQCTSVVAHGIAVLRPPADARIEDADAVLDALGRAARDHLVGHPEVHTVLLIGGDTAAAVLGDACVDVDGSLGVGIAVGTTELVGRRMRVVAKPGGFGGPDTLVDLLAGAVVT</sequence>